<gene>
    <name evidence="2" type="ORF">MELIAE_LOCUS12786</name>
</gene>
<proteinExistence type="inferred from homology"/>
<dbReference type="CDD" id="cd00058">
    <property type="entry name" value="beta-trefoil_FGF"/>
    <property type="match status" value="1"/>
</dbReference>
<dbReference type="Pfam" id="PF00167">
    <property type="entry name" value="FGF"/>
    <property type="match status" value="1"/>
</dbReference>
<evidence type="ECO:0000313" key="3">
    <source>
        <dbReference type="Proteomes" id="UP001154078"/>
    </source>
</evidence>
<dbReference type="PANTHER" id="PTHR11486">
    <property type="entry name" value="FIBROBLAST GROWTH FACTOR"/>
    <property type="match status" value="1"/>
</dbReference>
<dbReference type="SUPFAM" id="SSF50353">
    <property type="entry name" value="Cytokine"/>
    <property type="match status" value="1"/>
</dbReference>
<comment type="similarity">
    <text evidence="1">Belongs to the heparin-binding growth factors family.</text>
</comment>
<evidence type="ECO:0008006" key="4">
    <source>
        <dbReference type="Google" id="ProtNLM"/>
    </source>
</evidence>
<evidence type="ECO:0000256" key="1">
    <source>
        <dbReference type="ARBA" id="ARBA00007936"/>
    </source>
</evidence>
<dbReference type="Proteomes" id="UP001154078">
    <property type="component" value="Chromosome 9"/>
</dbReference>
<dbReference type="InterPro" id="IPR056378">
    <property type="entry name" value="Let-756-like_FGF"/>
</dbReference>
<reference evidence="2" key="1">
    <citation type="submission" date="2021-12" db="EMBL/GenBank/DDBJ databases">
        <authorList>
            <person name="King R."/>
        </authorList>
    </citation>
    <scope>NUCLEOTIDE SEQUENCE</scope>
</reference>
<dbReference type="EMBL" id="OV121140">
    <property type="protein sequence ID" value="CAH0564176.1"/>
    <property type="molecule type" value="Genomic_DNA"/>
</dbReference>
<name>A0A9P0BIQ3_BRAAE</name>
<dbReference type="GO" id="GO:0008083">
    <property type="term" value="F:growth factor activity"/>
    <property type="evidence" value="ECO:0007669"/>
    <property type="project" value="InterPro"/>
</dbReference>
<dbReference type="OrthoDB" id="5987799at2759"/>
<organism evidence="2 3">
    <name type="scientific">Brassicogethes aeneus</name>
    <name type="common">Rape pollen beetle</name>
    <name type="synonym">Meligethes aeneus</name>
    <dbReference type="NCBI Taxonomy" id="1431903"/>
    <lineage>
        <taxon>Eukaryota</taxon>
        <taxon>Metazoa</taxon>
        <taxon>Ecdysozoa</taxon>
        <taxon>Arthropoda</taxon>
        <taxon>Hexapoda</taxon>
        <taxon>Insecta</taxon>
        <taxon>Pterygota</taxon>
        <taxon>Neoptera</taxon>
        <taxon>Endopterygota</taxon>
        <taxon>Coleoptera</taxon>
        <taxon>Polyphaga</taxon>
        <taxon>Cucujiformia</taxon>
        <taxon>Nitidulidae</taxon>
        <taxon>Meligethinae</taxon>
        <taxon>Brassicogethes</taxon>
    </lineage>
</organism>
<dbReference type="Gene3D" id="2.80.10.50">
    <property type="match status" value="1"/>
</dbReference>
<dbReference type="SMART" id="SM00442">
    <property type="entry name" value="FGF"/>
    <property type="match status" value="1"/>
</dbReference>
<accession>A0A9P0BIQ3</accession>
<keyword evidence="3" id="KW-1185">Reference proteome</keyword>
<evidence type="ECO:0000313" key="2">
    <source>
        <dbReference type="EMBL" id="CAH0564176.1"/>
    </source>
</evidence>
<protein>
    <recommendedName>
        <fullName evidence="4">Fibroblast growth factor</fullName>
    </recommendedName>
</protein>
<dbReference type="AlphaFoldDB" id="A0A9P0BIQ3"/>
<sequence>MNNPFGNKYKLYSETGYNLTIRNDGTILGTKDDFDPDVNLQILQGDEVGHVRIQGVSTNLFVCFNKNGKLYGEADKNKFGTIFEESFAGSYTSYRSVAYPDWYLGIKKSGLTKRGPKTLWGTRSTKFLPRRWQLE</sequence>
<dbReference type="InterPro" id="IPR008996">
    <property type="entry name" value="IL1/FGF"/>
</dbReference>
<dbReference type="InterPro" id="IPR002209">
    <property type="entry name" value="Fibroblast_GF_fam"/>
</dbReference>